<gene>
    <name evidence="7" type="ORF">ACE5LO_08070</name>
</gene>
<dbReference type="SUPFAM" id="SSF48498">
    <property type="entry name" value="Tetracyclin repressor-like, C-terminal domain"/>
    <property type="match status" value="1"/>
</dbReference>
<dbReference type="PANTHER" id="PTHR30055">
    <property type="entry name" value="HTH-TYPE TRANSCRIPTIONAL REGULATOR RUTR"/>
    <property type="match status" value="1"/>
</dbReference>
<reference evidence="7 8" key="1">
    <citation type="submission" date="2024-09" db="EMBL/GenBank/DDBJ databases">
        <title>Paenibacillus zeirhizospherea sp. nov., isolated from surface of the maize (Zea mays) roots in a horticulture field, Hungary.</title>
        <authorList>
            <person name="Marton D."/>
            <person name="Farkas M."/>
            <person name="Bedics A."/>
            <person name="Toth E."/>
            <person name="Tancsics A."/>
            <person name="Boka K."/>
            <person name="Marati G."/>
            <person name="Kriszt B."/>
            <person name="Cserhati M."/>
        </authorList>
    </citation>
    <scope>NUCLEOTIDE SEQUENCE [LARGE SCALE GENOMIC DNA]</scope>
    <source>
        <strain evidence="7 8">JCM 18446</strain>
    </source>
</reference>
<evidence type="ECO:0000256" key="4">
    <source>
        <dbReference type="PROSITE-ProRule" id="PRU00335"/>
    </source>
</evidence>
<dbReference type="InterPro" id="IPR009057">
    <property type="entry name" value="Homeodomain-like_sf"/>
</dbReference>
<evidence type="ECO:0000256" key="5">
    <source>
        <dbReference type="SAM" id="MobiDB-lite"/>
    </source>
</evidence>
<dbReference type="Gene3D" id="1.10.357.10">
    <property type="entry name" value="Tetracycline Repressor, domain 2"/>
    <property type="match status" value="1"/>
</dbReference>
<dbReference type="EMBL" id="JBHIRY010000005">
    <property type="protein sequence ID" value="MFB5760350.1"/>
    <property type="molecule type" value="Genomic_DNA"/>
</dbReference>
<feature type="compositionally biased region" description="Basic and acidic residues" evidence="5">
    <location>
        <begin position="1"/>
        <end position="14"/>
    </location>
</feature>
<dbReference type="PANTHER" id="PTHR30055:SF234">
    <property type="entry name" value="HTH-TYPE TRANSCRIPTIONAL REGULATOR BETI"/>
    <property type="match status" value="1"/>
</dbReference>
<keyword evidence="3" id="KW-0804">Transcription</keyword>
<dbReference type="PRINTS" id="PR00455">
    <property type="entry name" value="HTHTETR"/>
</dbReference>
<dbReference type="InterPro" id="IPR049445">
    <property type="entry name" value="TetR_SbtR-like_C"/>
</dbReference>
<keyword evidence="2 4" id="KW-0238">DNA-binding</keyword>
<dbReference type="Pfam" id="PF21597">
    <property type="entry name" value="TetR_C_43"/>
    <property type="match status" value="1"/>
</dbReference>
<dbReference type="RefSeq" id="WP_375519513.1">
    <property type="nucleotide sequence ID" value="NZ_JBHIRY010000005.1"/>
</dbReference>
<dbReference type="InterPro" id="IPR036271">
    <property type="entry name" value="Tet_transcr_reg_TetR-rel_C_sf"/>
</dbReference>
<evidence type="ECO:0000256" key="1">
    <source>
        <dbReference type="ARBA" id="ARBA00023015"/>
    </source>
</evidence>
<feature type="DNA-binding region" description="H-T-H motif" evidence="4">
    <location>
        <begin position="54"/>
        <end position="73"/>
    </location>
</feature>
<dbReference type="SUPFAM" id="SSF46689">
    <property type="entry name" value="Homeodomain-like"/>
    <property type="match status" value="1"/>
</dbReference>
<evidence type="ECO:0000256" key="2">
    <source>
        <dbReference type="ARBA" id="ARBA00023125"/>
    </source>
</evidence>
<organism evidence="7 8">
    <name type="scientific">Paenibacillus medicaginis</name>
    <dbReference type="NCBI Taxonomy" id="1470560"/>
    <lineage>
        <taxon>Bacteria</taxon>
        <taxon>Bacillati</taxon>
        <taxon>Bacillota</taxon>
        <taxon>Bacilli</taxon>
        <taxon>Bacillales</taxon>
        <taxon>Paenibacillaceae</taxon>
        <taxon>Paenibacillus</taxon>
    </lineage>
</organism>
<keyword evidence="1" id="KW-0805">Transcription regulation</keyword>
<name>A0ABV5BYK0_9BACL</name>
<evidence type="ECO:0000313" key="7">
    <source>
        <dbReference type="EMBL" id="MFB5760350.1"/>
    </source>
</evidence>
<dbReference type="InterPro" id="IPR050109">
    <property type="entry name" value="HTH-type_TetR-like_transc_reg"/>
</dbReference>
<sequence>MPKKEASHAQEDKGSNPIGAVTTGKSLRADARRNKERILDVATKVFATEGLEVPIDEIANRAGMGIGTVYRHFPTKEELIEAVVFSFKQRLIEKAREMLEHDDPGQAFFNFLSLIVRESTGNKALIAALARSGADSPRPLSGISLDFQNALGELLNCAQQAGSVRNDIQVTDITAILFGVMRTFEYNNDSGLAERILSVVCDGLRGRC</sequence>
<comment type="caution">
    <text evidence="7">The sequence shown here is derived from an EMBL/GenBank/DDBJ whole genome shotgun (WGS) entry which is preliminary data.</text>
</comment>
<evidence type="ECO:0000259" key="6">
    <source>
        <dbReference type="PROSITE" id="PS50977"/>
    </source>
</evidence>
<dbReference type="PROSITE" id="PS50977">
    <property type="entry name" value="HTH_TETR_2"/>
    <property type="match status" value="1"/>
</dbReference>
<accession>A0ABV5BYK0</accession>
<feature type="domain" description="HTH tetR-type" evidence="6">
    <location>
        <begin position="32"/>
        <end position="91"/>
    </location>
</feature>
<dbReference type="InterPro" id="IPR001647">
    <property type="entry name" value="HTH_TetR"/>
</dbReference>
<evidence type="ECO:0000256" key="3">
    <source>
        <dbReference type="ARBA" id="ARBA00023163"/>
    </source>
</evidence>
<feature type="region of interest" description="Disordered" evidence="5">
    <location>
        <begin position="1"/>
        <end position="26"/>
    </location>
</feature>
<protein>
    <submittedName>
        <fullName evidence="7">TetR/AcrR family transcriptional regulator</fullName>
    </submittedName>
</protein>
<evidence type="ECO:0000313" key="8">
    <source>
        <dbReference type="Proteomes" id="UP001580430"/>
    </source>
</evidence>
<proteinExistence type="predicted"/>
<keyword evidence="8" id="KW-1185">Reference proteome</keyword>
<dbReference type="Proteomes" id="UP001580430">
    <property type="component" value="Unassembled WGS sequence"/>
</dbReference>
<dbReference type="Pfam" id="PF00440">
    <property type="entry name" value="TetR_N"/>
    <property type="match status" value="1"/>
</dbReference>